<feature type="compositionally biased region" description="Basic and acidic residues" evidence="1">
    <location>
        <begin position="675"/>
        <end position="685"/>
    </location>
</feature>
<organism evidence="4">
    <name type="scientific">uncultured Caudovirales phage</name>
    <dbReference type="NCBI Taxonomy" id="2100421"/>
    <lineage>
        <taxon>Viruses</taxon>
        <taxon>Duplodnaviria</taxon>
        <taxon>Heunggongvirae</taxon>
        <taxon>Uroviricota</taxon>
        <taxon>Caudoviricetes</taxon>
        <taxon>Peduoviridae</taxon>
        <taxon>Maltschvirus</taxon>
        <taxon>Maltschvirus maltsch</taxon>
    </lineage>
</organism>
<evidence type="ECO:0000313" key="5">
    <source>
        <dbReference type="EMBL" id="CAB4219511.1"/>
    </source>
</evidence>
<proteinExistence type="predicted"/>
<dbReference type="EMBL" id="LR796969">
    <property type="protein sequence ID" value="CAB4178613.1"/>
    <property type="molecule type" value="Genomic_DNA"/>
</dbReference>
<evidence type="ECO:0000313" key="2">
    <source>
        <dbReference type="EMBL" id="CAB4166124.1"/>
    </source>
</evidence>
<evidence type="ECO:0000256" key="1">
    <source>
        <dbReference type="SAM" id="MobiDB-lite"/>
    </source>
</evidence>
<sequence length="706" mass="76530">MVATVKEYNIDDLLTNLSNPKTSIKGSTEPKEYNVMDLLNNLQPYSETPVSTAPQSFGQNVLKGAEFFARNPIAGTAINQPAFKDVAKGIASTLDTTIGSAIPSAAGYVTQAMVRPFTSPERSAEIAQNVSGALDKPFGKAFGITEDPAYKNEASQRFMNYIGENLDKGADYLAKQTGLPKEDVANMMNSAMLYGGVKVTQAGKPIVKNAISEVQNQFEQARTNLTRTPEQPVTTVGGMPGVAPITPKAVEVFDPATGKPVVMGKQAPPINPVLAQKVAQIEQAGGTVNPEAVIRQNKALAVDPRLQLTEGQALQDANLISTERNDRGIKEQLVATFNEQNQILKERAEIFKNEFTPDVKGLSYVENSNNVINSMDDLVKSNNNAATEKYKDLNKLAGGKLEIDGKAFGEAARKALDIEDIQDFVPAQIMKRVDDYADGKSQMNLNKFERLRTIIDKESRKAGRNGDGNTVYALKVVREQLETLPLANEVGAIKAVADEARGLFKANRDLEANNDFYGQASKGSLDSKDFIPKVAFRSKNEYFGQAMDILDKDPIAKQNFAQGTMDYIIRESTDGSGNLNAMKMANFIDDLQLNGRLVPLFGEANANKLLQYGEVARFTKSTPEGSFVNFSNTTPSAANMVQRYGPAAAEVVGANLGIPFVGTVAKKGSEFMAKRKTRKQAEKATEFGAGVEKSSKGTKISDILKE</sequence>
<gene>
    <name evidence="4" type="ORF">UFOVP1019_14</name>
    <name evidence="5" type="ORF">UFOVP1618_48</name>
    <name evidence="2" type="ORF">UFOVP846_12</name>
    <name evidence="3" type="ORF">UFOVP940_16</name>
</gene>
<dbReference type="EMBL" id="LR796891">
    <property type="protein sequence ID" value="CAB4172921.1"/>
    <property type="molecule type" value="Genomic_DNA"/>
</dbReference>
<evidence type="ECO:0000313" key="4">
    <source>
        <dbReference type="EMBL" id="CAB4178613.1"/>
    </source>
</evidence>
<protein>
    <submittedName>
        <fullName evidence="4">Uncharacterized protein</fullName>
    </submittedName>
</protein>
<evidence type="ECO:0000313" key="3">
    <source>
        <dbReference type="EMBL" id="CAB4172921.1"/>
    </source>
</evidence>
<feature type="region of interest" description="Disordered" evidence="1">
    <location>
        <begin position="675"/>
        <end position="706"/>
    </location>
</feature>
<name>A0A6J5Q376_9CAUD</name>
<reference evidence="4" key="1">
    <citation type="submission" date="2020-05" db="EMBL/GenBank/DDBJ databases">
        <authorList>
            <person name="Chiriac C."/>
            <person name="Salcher M."/>
            <person name="Ghai R."/>
            <person name="Kavagutti S V."/>
        </authorList>
    </citation>
    <scope>NUCLEOTIDE SEQUENCE</scope>
</reference>
<dbReference type="EMBL" id="LR796779">
    <property type="protein sequence ID" value="CAB4166124.1"/>
    <property type="molecule type" value="Genomic_DNA"/>
</dbReference>
<accession>A0A6J5Q376</accession>
<dbReference type="EMBL" id="LR797482">
    <property type="protein sequence ID" value="CAB4219511.1"/>
    <property type="molecule type" value="Genomic_DNA"/>
</dbReference>